<dbReference type="eggNOG" id="ENOG502ZA5D">
    <property type="taxonomic scope" value="Bacteria"/>
</dbReference>
<accession>F2NNZ0</accession>
<dbReference type="HOGENOM" id="CLU_1114771_0_0_0"/>
<sequence length="249" mass="27869">MEIGLGELLELYEYKVEDLLHGREPKGGRASVRRLRQLILSRAPTGYWGKRFREIDRRYKALQEKAPPSAPPGHSSLDLGVIEIPGEEPPEGASPEKEVLDAFAEDVYWLRLKREMTRTARTLVKGQRYELRLAYAFIQNFEAYAGSETFKRDFNLSRFTPSHPIPAFSDPLAAFDDEEVAAEVLLELFRVAMRLNLTEGYGLQLPAEETVPAPFSPPFDRESGRVGCGAQPARAERGRDPPGARGGAP</sequence>
<dbReference type="RefSeq" id="WP_013703629.1">
    <property type="nucleotide sequence ID" value="NC_015387.1"/>
</dbReference>
<evidence type="ECO:0000313" key="3">
    <source>
        <dbReference type="Proteomes" id="UP000007030"/>
    </source>
</evidence>
<organism evidence="2 3">
    <name type="scientific">Marinithermus hydrothermalis (strain DSM 14884 / JCM 11576 / T1)</name>
    <dbReference type="NCBI Taxonomy" id="869210"/>
    <lineage>
        <taxon>Bacteria</taxon>
        <taxon>Thermotogati</taxon>
        <taxon>Deinococcota</taxon>
        <taxon>Deinococci</taxon>
        <taxon>Thermales</taxon>
        <taxon>Thermaceae</taxon>
        <taxon>Marinithermus</taxon>
    </lineage>
</organism>
<proteinExistence type="predicted"/>
<dbReference type="Proteomes" id="UP000007030">
    <property type="component" value="Chromosome"/>
</dbReference>
<dbReference type="KEGG" id="mhd:Marky_0831"/>
<dbReference type="STRING" id="869210.Marky_0831"/>
<keyword evidence="3" id="KW-1185">Reference proteome</keyword>
<protein>
    <submittedName>
        <fullName evidence="2">Uncharacterized protein</fullName>
    </submittedName>
</protein>
<evidence type="ECO:0000256" key="1">
    <source>
        <dbReference type="SAM" id="MobiDB-lite"/>
    </source>
</evidence>
<evidence type="ECO:0000313" key="2">
    <source>
        <dbReference type="EMBL" id="AEB11578.1"/>
    </source>
</evidence>
<feature type="region of interest" description="Disordered" evidence="1">
    <location>
        <begin position="212"/>
        <end position="249"/>
    </location>
</feature>
<name>F2NNZ0_MARHT</name>
<reference evidence="2 3" key="1">
    <citation type="journal article" date="2012" name="Stand. Genomic Sci.">
        <title>Complete genome sequence of the aerobic, heterotroph Marinithermus hydrothermalis type strain (T1(T)) from a deep-sea hydrothermal vent chimney.</title>
        <authorList>
            <person name="Copeland A."/>
            <person name="Gu W."/>
            <person name="Yasawong M."/>
            <person name="Lapidus A."/>
            <person name="Lucas S."/>
            <person name="Deshpande S."/>
            <person name="Pagani I."/>
            <person name="Tapia R."/>
            <person name="Cheng J.F."/>
            <person name="Goodwin L.A."/>
            <person name="Pitluck S."/>
            <person name="Liolios K."/>
            <person name="Ivanova N."/>
            <person name="Mavromatis K."/>
            <person name="Mikhailova N."/>
            <person name="Pati A."/>
            <person name="Chen A."/>
            <person name="Palaniappan K."/>
            <person name="Land M."/>
            <person name="Pan C."/>
            <person name="Brambilla E.M."/>
            <person name="Rohde M."/>
            <person name="Tindall B.J."/>
            <person name="Sikorski J."/>
            <person name="Goker M."/>
            <person name="Detter J.C."/>
            <person name="Bristow J."/>
            <person name="Eisen J.A."/>
            <person name="Markowitz V."/>
            <person name="Hugenholtz P."/>
            <person name="Kyrpides N.C."/>
            <person name="Klenk H.P."/>
            <person name="Woyke T."/>
        </authorList>
    </citation>
    <scope>NUCLEOTIDE SEQUENCE [LARGE SCALE GENOMIC DNA]</scope>
    <source>
        <strain evidence="3">DSM 14884 / JCM 11576 / T1</strain>
    </source>
</reference>
<dbReference type="AlphaFoldDB" id="F2NNZ0"/>
<gene>
    <name evidence="2" type="ordered locus">Marky_0831</name>
</gene>
<dbReference type="EMBL" id="CP002630">
    <property type="protein sequence ID" value="AEB11578.1"/>
    <property type="molecule type" value="Genomic_DNA"/>
</dbReference>